<proteinExistence type="predicted"/>
<name>A0A1J9QDI0_9EURO</name>
<protein>
    <submittedName>
        <fullName evidence="1">Uncharacterized protein</fullName>
    </submittedName>
</protein>
<dbReference type="AlphaFoldDB" id="A0A1J9QDI0"/>
<evidence type="ECO:0000313" key="2">
    <source>
        <dbReference type="Proteomes" id="UP000242791"/>
    </source>
</evidence>
<gene>
    <name evidence="1" type="ORF">ACJ73_02101</name>
</gene>
<dbReference type="VEuPathDB" id="FungiDB:ACJ73_02101"/>
<sequence>MTEKRICSVDGLRGPPTEVIFFSYATANECHLLASMLAFILSKFRPQNNRESSLRRAFLNSTMMVPFGGETIYECFGNRVIKSHNIPDGRSVAIKFKVVDFFWPSEADMMARFTRQPTLDEQQRRSIKEQLANHLKLFRSCTQPCIGRINRQPTHNPYEGIGTKFMGPFDSEAGFDEWCLSRIKNSFEKNKWRALAQLRRNGP</sequence>
<dbReference type="EMBL" id="LGTZ01000213">
    <property type="protein sequence ID" value="OJD26520.1"/>
    <property type="molecule type" value="Genomic_DNA"/>
</dbReference>
<dbReference type="Proteomes" id="UP000242791">
    <property type="component" value="Unassembled WGS sequence"/>
</dbReference>
<keyword evidence="2" id="KW-1185">Reference proteome</keyword>
<organism evidence="1 2">
    <name type="scientific">Blastomyces percursus</name>
    <dbReference type="NCBI Taxonomy" id="1658174"/>
    <lineage>
        <taxon>Eukaryota</taxon>
        <taxon>Fungi</taxon>
        <taxon>Dikarya</taxon>
        <taxon>Ascomycota</taxon>
        <taxon>Pezizomycotina</taxon>
        <taxon>Eurotiomycetes</taxon>
        <taxon>Eurotiomycetidae</taxon>
        <taxon>Onygenales</taxon>
        <taxon>Ajellomycetaceae</taxon>
        <taxon>Blastomyces</taxon>
    </lineage>
</organism>
<reference evidence="1 2" key="1">
    <citation type="submission" date="2015-08" db="EMBL/GenBank/DDBJ databases">
        <title>Emmonsia species relationships and genome sequence.</title>
        <authorList>
            <person name="Cuomo C.A."/>
            <person name="Schwartz I.S."/>
            <person name="Kenyon C."/>
            <person name="De Hoog G.S."/>
            <person name="Govender N.P."/>
            <person name="Botha A."/>
            <person name="Moreno L."/>
            <person name="De Vries M."/>
            <person name="Munoz J.F."/>
            <person name="Stielow J.B."/>
        </authorList>
    </citation>
    <scope>NUCLEOTIDE SEQUENCE [LARGE SCALE GENOMIC DNA]</scope>
    <source>
        <strain evidence="1 2">EI222</strain>
    </source>
</reference>
<evidence type="ECO:0000313" key="1">
    <source>
        <dbReference type="EMBL" id="OJD26520.1"/>
    </source>
</evidence>
<accession>A0A1J9QDI0</accession>
<dbReference type="OrthoDB" id="4198689at2759"/>
<comment type="caution">
    <text evidence="1">The sequence shown here is derived from an EMBL/GenBank/DDBJ whole genome shotgun (WGS) entry which is preliminary data.</text>
</comment>